<keyword evidence="2" id="KW-1185">Reference proteome</keyword>
<gene>
    <name evidence="1" type="ORF">F5148DRAFT_735648</name>
</gene>
<dbReference type="EMBL" id="JAGFNK010000060">
    <property type="protein sequence ID" value="KAI9509605.1"/>
    <property type="molecule type" value="Genomic_DNA"/>
</dbReference>
<organism evidence="1 2">
    <name type="scientific">Russula earlei</name>
    <dbReference type="NCBI Taxonomy" id="71964"/>
    <lineage>
        <taxon>Eukaryota</taxon>
        <taxon>Fungi</taxon>
        <taxon>Dikarya</taxon>
        <taxon>Basidiomycota</taxon>
        <taxon>Agaricomycotina</taxon>
        <taxon>Agaricomycetes</taxon>
        <taxon>Russulales</taxon>
        <taxon>Russulaceae</taxon>
        <taxon>Russula</taxon>
    </lineage>
</organism>
<protein>
    <submittedName>
        <fullName evidence="1">Uncharacterized protein</fullName>
    </submittedName>
</protein>
<evidence type="ECO:0000313" key="1">
    <source>
        <dbReference type="EMBL" id="KAI9509605.1"/>
    </source>
</evidence>
<comment type="caution">
    <text evidence="1">The sequence shown here is derived from an EMBL/GenBank/DDBJ whole genome shotgun (WGS) entry which is preliminary data.</text>
</comment>
<evidence type="ECO:0000313" key="2">
    <source>
        <dbReference type="Proteomes" id="UP001207468"/>
    </source>
</evidence>
<dbReference type="Proteomes" id="UP001207468">
    <property type="component" value="Unassembled WGS sequence"/>
</dbReference>
<proteinExistence type="predicted"/>
<accession>A0ACC0UDG2</accession>
<name>A0ACC0UDG2_9AGAM</name>
<sequence length="151" mass="16048">MRFLDLGFFLALAATVSAGVVVDRRAAFTLQNGKDAQALNRKFRTLTPTSACTSGEVACVKGQLAECSNGKFALSPCPSTLQCVALPSGQQARDEVRARFGLRRFCRPSLGLTRDTHSVTCDTLQDAQARIANTGATGGLVGKRELEGLDI</sequence>
<reference evidence="1" key="1">
    <citation type="submission" date="2021-03" db="EMBL/GenBank/DDBJ databases">
        <title>Evolutionary priming and transition to the ectomycorrhizal habit in an iconic lineage of mushroom-forming fungi: is preadaptation a requirement?</title>
        <authorList>
            <consortium name="DOE Joint Genome Institute"/>
            <person name="Looney B.P."/>
            <person name="Miyauchi S."/>
            <person name="Morin E."/>
            <person name="Drula E."/>
            <person name="Courty P.E."/>
            <person name="Chicoki N."/>
            <person name="Fauchery L."/>
            <person name="Kohler A."/>
            <person name="Kuo A."/>
            <person name="LaButti K."/>
            <person name="Pangilinan J."/>
            <person name="Lipzen A."/>
            <person name="Riley R."/>
            <person name="Andreopoulos W."/>
            <person name="He G."/>
            <person name="Johnson J."/>
            <person name="Barry K.W."/>
            <person name="Grigoriev I.V."/>
            <person name="Nagy L."/>
            <person name="Hibbett D."/>
            <person name="Henrissat B."/>
            <person name="Matheny P.B."/>
            <person name="Labbe J."/>
            <person name="Martin A.F."/>
        </authorList>
    </citation>
    <scope>NUCLEOTIDE SEQUENCE</scope>
    <source>
        <strain evidence="1">BPL698</strain>
    </source>
</reference>